<reference evidence="1 2" key="1">
    <citation type="submission" date="2021-05" db="EMBL/GenBank/DDBJ databases">
        <title>The draft genome of Geobacter pelophilus DSM 12255.</title>
        <authorList>
            <person name="Xu Z."/>
            <person name="Masuda Y."/>
            <person name="Itoh H."/>
            <person name="Senoo K."/>
        </authorList>
    </citation>
    <scope>NUCLEOTIDE SEQUENCE [LARGE SCALE GENOMIC DNA]</scope>
    <source>
        <strain evidence="1 2">DSM 12255</strain>
    </source>
</reference>
<sequence length="63" mass="6984">MTYDICFLVESENRVIHASLHDGLLYFRPEDVAAGIKPDAVLRDMTSEKVYKVDSLIAVVSAA</sequence>
<accession>A0AAW4L5V2</accession>
<keyword evidence="2" id="KW-1185">Reference proteome</keyword>
<name>A0AAW4L5V2_9BACT</name>
<evidence type="ECO:0000313" key="2">
    <source>
        <dbReference type="Proteomes" id="UP000811899"/>
    </source>
</evidence>
<protein>
    <submittedName>
        <fullName evidence="1">Uncharacterized protein</fullName>
    </submittedName>
</protein>
<dbReference type="Proteomes" id="UP000811899">
    <property type="component" value="Unassembled WGS sequence"/>
</dbReference>
<evidence type="ECO:0000313" key="1">
    <source>
        <dbReference type="EMBL" id="MBT0666283.1"/>
    </source>
</evidence>
<gene>
    <name evidence="1" type="ORF">KI809_18385</name>
</gene>
<dbReference type="EMBL" id="JAHCVJ010000010">
    <property type="protein sequence ID" value="MBT0666283.1"/>
    <property type="molecule type" value="Genomic_DNA"/>
</dbReference>
<organism evidence="1 2">
    <name type="scientific">Geoanaerobacter pelophilus</name>
    <dbReference type="NCBI Taxonomy" id="60036"/>
    <lineage>
        <taxon>Bacteria</taxon>
        <taxon>Pseudomonadati</taxon>
        <taxon>Thermodesulfobacteriota</taxon>
        <taxon>Desulfuromonadia</taxon>
        <taxon>Geobacterales</taxon>
        <taxon>Geobacteraceae</taxon>
        <taxon>Geoanaerobacter</taxon>
    </lineage>
</organism>
<dbReference type="AlphaFoldDB" id="A0AAW4L5V2"/>
<dbReference type="RefSeq" id="WP_214173057.1">
    <property type="nucleotide sequence ID" value="NZ_JAHCVJ010000010.1"/>
</dbReference>
<proteinExistence type="predicted"/>
<comment type="caution">
    <text evidence="1">The sequence shown here is derived from an EMBL/GenBank/DDBJ whole genome shotgun (WGS) entry which is preliminary data.</text>
</comment>